<evidence type="ECO:0000256" key="5">
    <source>
        <dbReference type="ARBA" id="ARBA00022692"/>
    </source>
</evidence>
<evidence type="ECO:0000256" key="2">
    <source>
        <dbReference type="ARBA" id="ARBA00009773"/>
    </source>
</evidence>
<evidence type="ECO:0000313" key="10">
    <source>
        <dbReference type="EMBL" id="PFG16801.1"/>
    </source>
</evidence>
<dbReference type="Proteomes" id="UP000226079">
    <property type="component" value="Unassembled WGS sequence"/>
</dbReference>
<comment type="similarity">
    <text evidence="2">Belongs to the autoinducer-2 exporter (AI-2E) (TC 2.A.86) family.</text>
</comment>
<keyword evidence="7 9" id="KW-0472">Membrane</keyword>
<feature type="transmembrane region" description="Helical" evidence="9">
    <location>
        <begin position="99"/>
        <end position="117"/>
    </location>
</feature>
<dbReference type="EMBL" id="PDJC01000001">
    <property type="protein sequence ID" value="PFG16801.1"/>
    <property type="molecule type" value="Genomic_DNA"/>
</dbReference>
<name>A0A2A9CRI1_9ACTN</name>
<accession>A0A2A9CRI1</accession>
<dbReference type="Pfam" id="PF01594">
    <property type="entry name" value="AI-2E_transport"/>
    <property type="match status" value="1"/>
</dbReference>
<dbReference type="AlphaFoldDB" id="A0A2A9CRI1"/>
<comment type="caution">
    <text evidence="10">The sequence shown here is derived from an EMBL/GenBank/DDBJ whole genome shotgun (WGS) entry which is preliminary data.</text>
</comment>
<reference evidence="10 11" key="1">
    <citation type="submission" date="2017-10" db="EMBL/GenBank/DDBJ databases">
        <title>Sequencing the genomes of 1000 actinobacteria strains.</title>
        <authorList>
            <person name="Klenk H.-P."/>
        </authorList>
    </citation>
    <scope>NUCLEOTIDE SEQUENCE [LARGE SCALE GENOMIC DNA]</scope>
    <source>
        <strain evidence="10 11">DSM 15597</strain>
    </source>
</reference>
<feature type="transmembrane region" description="Helical" evidence="9">
    <location>
        <begin position="73"/>
        <end position="93"/>
    </location>
</feature>
<evidence type="ECO:0000256" key="4">
    <source>
        <dbReference type="ARBA" id="ARBA00022475"/>
    </source>
</evidence>
<protein>
    <submittedName>
        <fullName evidence="10">Putative PurR-regulated permease PerM</fullName>
    </submittedName>
</protein>
<feature type="compositionally biased region" description="Pro residues" evidence="8">
    <location>
        <begin position="10"/>
        <end position="19"/>
    </location>
</feature>
<feature type="transmembrane region" description="Helical" evidence="9">
    <location>
        <begin position="190"/>
        <end position="210"/>
    </location>
</feature>
<dbReference type="GO" id="GO:0055085">
    <property type="term" value="P:transmembrane transport"/>
    <property type="evidence" value="ECO:0007669"/>
    <property type="project" value="TreeGrafter"/>
</dbReference>
<dbReference type="OrthoDB" id="4016357at2"/>
<feature type="compositionally biased region" description="Low complexity" evidence="8">
    <location>
        <begin position="20"/>
        <end position="36"/>
    </location>
</feature>
<feature type="transmembrane region" description="Helical" evidence="9">
    <location>
        <begin position="319"/>
        <end position="343"/>
    </location>
</feature>
<keyword evidence="5 9" id="KW-0812">Transmembrane</keyword>
<evidence type="ECO:0000256" key="3">
    <source>
        <dbReference type="ARBA" id="ARBA00022448"/>
    </source>
</evidence>
<gene>
    <name evidence="10" type="ORF">ATK74_1354</name>
</gene>
<evidence type="ECO:0000256" key="9">
    <source>
        <dbReference type="SAM" id="Phobius"/>
    </source>
</evidence>
<dbReference type="GO" id="GO:0005886">
    <property type="term" value="C:plasma membrane"/>
    <property type="evidence" value="ECO:0007669"/>
    <property type="project" value="UniProtKB-SubCell"/>
</dbReference>
<feature type="transmembrane region" description="Helical" evidence="9">
    <location>
        <begin position="364"/>
        <end position="397"/>
    </location>
</feature>
<sequence>MTNAEGQPQAIPPVPPQGPIPASSARTPSAAPGASRSWLRRWRRITQPTPPDFPGAMGGEPEQRISLLNRNPIRLGFEVTIGVLAAIGVVNLVVGVHSVVILICLAFAIALGLNPMVSWLHNHGLRRGLAVLIVALVLLIILALAGWALFPLVSDQVSTLMTQAPSLLQNLRQNPQIAALDAQFGLISKAISFLTSGDLISGLFGGLVGAGQALANTVFSVTITVVLTLYFLTALPSIKDVIYQLAPASRRPRVRYLANEMFKRVGGYVSGLFTVVAIAMAVAFTFLNIIGLSQYALALAVVVGLFAFVPLVGPTISTVIISIVAFASNPTTGLITLIFFLCYQQFDAYFIQPRVFAKSVQIPGILVMLAAISGGLLLGIVGAILAVPTMAALLLLYREVLVPHLDRS</sequence>
<dbReference type="RefSeq" id="WP_098460304.1">
    <property type="nucleotide sequence ID" value="NZ_PDJC01000001.1"/>
</dbReference>
<evidence type="ECO:0000256" key="7">
    <source>
        <dbReference type="ARBA" id="ARBA00023136"/>
    </source>
</evidence>
<keyword evidence="6 9" id="KW-1133">Transmembrane helix</keyword>
<evidence type="ECO:0000313" key="11">
    <source>
        <dbReference type="Proteomes" id="UP000226079"/>
    </source>
</evidence>
<feature type="transmembrane region" description="Helical" evidence="9">
    <location>
        <begin position="217"/>
        <end position="238"/>
    </location>
</feature>
<evidence type="ECO:0000256" key="6">
    <source>
        <dbReference type="ARBA" id="ARBA00022989"/>
    </source>
</evidence>
<keyword evidence="4" id="KW-1003">Cell membrane</keyword>
<comment type="subcellular location">
    <subcellularLocation>
        <location evidence="1">Cell membrane</location>
        <topology evidence="1">Multi-pass membrane protein</topology>
    </subcellularLocation>
</comment>
<dbReference type="PANTHER" id="PTHR21716">
    <property type="entry name" value="TRANSMEMBRANE PROTEIN"/>
    <property type="match status" value="1"/>
</dbReference>
<feature type="transmembrane region" description="Helical" evidence="9">
    <location>
        <begin position="295"/>
        <end position="313"/>
    </location>
</feature>
<keyword evidence="3" id="KW-0813">Transport</keyword>
<dbReference type="InterPro" id="IPR002549">
    <property type="entry name" value="AI-2E-like"/>
</dbReference>
<feature type="transmembrane region" description="Helical" evidence="9">
    <location>
        <begin position="265"/>
        <end position="288"/>
    </location>
</feature>
<evidence type="ECO:0000256" key="1">
    <source>
        <dbReference type="ARBA" id="ARBA00004651"/>
    </source>
</evidence>
<evidence type="ECO:0000256" key="8">
    <source>
        <dbReference type="SAM" id="MobiDB-lite"/>
    </source>
</evidence>
<dbReference type="PANTHER" id="PTHR21716:SF53">
    <property type="entry name" value="PERMEASE PERM-RELATED"/>
    <property type="match status" value="1"/>
</dbReference>
<keyword evidence="11" id="KW-1185">Reference proteome</keyword>
<feature type="region of interest" description="Disordered" evidence="8">
    <location>
        <begin position="1"/>
        <end position="36"/>
    </location>
</feature>
<proteinExistence type="inferred from homology"/>
<organism evidence="10 11">
    <name type="scientific">Propionicimonas paludicola</name>
    <dbReference type="NCBI Taxonomy" id="185243"/>
    <lineage>
        <taxon>Bacteria</taxon>
        <taxon>Bacillati</taxon>
        <taxon>Actinomycetota</taxon>
        <taxon>Actinomycetes</taxon>
        <taxon>Propionibacteriales</taxon>
        <taxon>Nocardioidaceae</taxon>
        <taxon>Propionicimonas</taxon>
    </lineage>
</organism>
<feature type="transmembrane region" description="Helical" evidence="9">
    <location>
        <begin position="129"/>
        <end position="150"/>
    </location>
</feature>